<evidence type="ECO:0000256" key="4">
    <source>
        <dbReference type="RuleBase" id="RU361161"/>
    </source>
</evidence>
<dbReference type="InterPro" id="IPR001764">
    <property type="entry name" value="Glyco_hydro_3_N"/>
</dbReference>
<evidence type="ECO:0000313" key="7">
    <source>
        <dbReference type="EMBL" id="AGC67337.1"/>
    </source>
</evidence>
<dbReference type="Pfam" id="PF01915">
    <property type="entry name" value="Glyco_hydro_3_C"/>
    <property type="match status" value="1"/>
</dbReference>
<evidence type="ECO:0000313" key="8">
    <source>
        <dbReference type="Proteomes" id="UP000011220"/>
    </source>
</evidence>
<keyword evidence="4 7" id="KW-0326">Glycosidase</keyword>
<comment type="similarity">
    <text evidence="1 4">Belongs to the glycosyl hydrolase 3 family.</text>
</comment>
<dbReference type="Gene3D" id="2.60.40.10">
    <property type="entry name" value="Immunoglobulins"/>
    <property type="match status" value="1"/>
</dbReference>
<dbReference type="PANTHER" id="PTHR42715">
    <property type="entry name" value="BETA-GLUCOSIDASE"/>
    <property type="match status" value="1"/>
</dbReference>
<evidence type="ECO:0000256" key="5">
    <source>
        <dbReference type="SAM" id="MobiDB-lite"/>
    </source>
</evidence>
<dbReference type="AlphaFoldDB" id="L7VKQ9"/>
<proteinExistence type="inferred from homology"/>
<dbReference type="EMBL" id="CP004044">
    <property type="protein sequence ID" value="AGC67337.1"/>
    <property type="molecule type" value="Genomic_DNA"/>
</dbReference>
<dbReference type="KEGG" id="csd:Clst_0295"/>
<dbReference type="InterPro" id="IPR017853">
    <property type="entry name" value="GH"/>
</dbReference>
<evidence type="ECO:0000259" key="6">
    <source>
        <dbReference type="SMART" id="SM01217"/>
    </source>
</evidence>
<keyword evidence="3" id="KW-0119">Carbohydrate metabolism</keyword>
<dbReference type="GO" id="GO:0005975">
    <property type="term" value="P:carbohydrate metabolic process"/>
    <property type="evidence" value="ECO:0007669"/>
    <property type="project" value="InterPro"/>
</dbReference>
<evidence type="ECO:0000256" key="1">
    <source>
        <dbReference type="ARBA" id="ARBA00005336"/>
    </source>
</evidence>
<evidence type="ECO:0000256" key="2">
    <source>
        <dbReference type="ARBA" id="ARBA00022801"/>
    </source>
</evidence>
<dbReference type="Proteomes" id="UP000011220">
    <property type="component" value="Chromosome"/>
</dbReference>
<dbReference type="InterPro" id="IPR002772">
    <property type="entry name" value="Glyco_hydro_3_C"/>
</dbReference>
<dbReference type="KEGG" id="css:Cst_c03130"/>
<feature type="compositionally biased region" description="Basic and acidic residues" evidence="5">
    <location>
        <begin position="82"/>
        <end position="96"/>
    </location>
</feature>
<dbReference type="InterPro" id="IPR013783">
    <property type="entry name" value="Ig-like_fold"/>
</dbReference>
<dbReference type="Pfam" id="PF00933">
    <property type="entry name" value="Glyco_hydro_3"/>
    <property type="match status" value="1"/>
</dbReference>
<dbReference type="Pfam" id="PF14310">
    <property type="entry name" value="Fn3-like"/>
    <property type="match status" value="1"/>
</dbReference>
<dbReference type="SMART" id="SM01217">
    <property type="entry name" value="Fn3_like"/>
    <property type="match status" value="1"/>
</dbReference>
<dbReference type="SUPFAM" id="SSF52279">
    <property type="entry name" value="Beta-D-glucan exohydrolase, C-terminal domain"/>
    <property type="match status" value="1"/>
</dbReference>
<accession>L7VKQ9</accession>
<dbReference type="PRINTS" id="PR00133">
    <property type="entry name" value="GLHYDRLASE3"/>
</dbReference>
<dbReference type="PATRIC" id="fig|1121335.3.peg.302"/>
<dbReference type="InterPro" id="IPR050288">
    <property type="entry name" value="Cellulose_deg_GH3"/>
</dbReference>
<organism evidence="7 8">
    <name type="scientific">Thermoclostridium stercorarium (strain ATCC 35414 / DSM 8532 / NCIMB 11754)</name>
    <name type="common">Clostridium stercorarium</name>
    <dbReference type="NCBI Taxonomy" id="1121335"/>
    <lineage>
        <taxon>Bacteria</taxon>
        <taxon>Bacillati</taxon>
        <taxon>Bacillota</taxon>
        <taxon>Clostridia</taxon>
        <taxon>Eubacteriales</taxon>
        <taxon>Oscillospiraceae</taxon>
        <taxon>Thermoclostridium</taxon>
    </lineage>
</organism>
<dbReference type="PANTHER" id="PTHR42715:SF10">
    <property type="entry name" value="BETA-GLUCOSIDASE"/>
    <property type="match status" value="1"/>
</dbReference>
<gene>
    <name evidence="7" type="primary">bglZ</name>
    <name evidence="7" type="ordered locus">Cst_c03130</name>
</gene>
<dbReference type="PROSITE" id="PS00775">
    <property type="entry name" value="GLYCOSYL_HYDROL_F3"/>
    <property type="match status" value="1"/>
</dbReference>
<reference evidence="7 8" key="1">
    <citation type="journal article" date="2013" name="Genome Announc.">
        <title>Complete genome sequence of Clostridium stercorarium subsp. stercorarium strain DSM 8532, a thermophilic degrader of plant cell wall fibers.</title>
        <authorList>
            <person name="Poehlein A."/>
            <person name="Zverlov V.V."/>
            <person name="Daniel R."/>
            <person name="Schwarz W.H."/>
            <person name="Liebl W."/>
        </authorList>
    </citation>
    <scope>NUCLEOTIDE SEQUENCE [LARGE SCALE GENOMIC DNA]</scope>
    <source>
        <strain evidence="8">ATCC 35414 / DSM 8532 / NCIMB 11754</strain>
    </source>
</reference>
<protein>
    <submittedName>
        <fullName evidence="7">Beta-glucosidase BglZ</fullName>
        <ecNumber evidence="7">3.2.1.21</ecNumber>
    </submittedName>
</protein>
<dbReference type="InterPro" id="IPR026891">
    <property type="entry name" value="Fn3-like"/>
</dbReference>
<dbReference type="InterPro" id="IPR036881">
    <property type="entry name" value="Glyco_hydro_3_C_sf"/>
</dbReference>
<dbReference type="InterPro" id="IPR019800">
    <property type="entry name" value="Glyco_hydro_3_AS"/>
</dbReference>
<dbReference type="FunFam" id="2.60.40.10:FF:000495">
    <property type="entry name" value="Periplasmic beta-glucosidase"/>
    <property type="match status" value="1"/>
</dbReference>
<keyword evidence="2 4" id="KW-0378">Hydrolase</keyword>
<evidence type="ECO:0000256" key="3">
    <source>
        <dbReference type="ARBA" id="ARBA00023277"/>
    </source>
</evidence>
<dbReference type="SUPFAM" id="SSF51445">
    <property type="entry name" value="(Trans)glycosidases"/>
    <property type="match status" value="1"/>
</dbReference>
<dbReference type="InterPro" id="IPR036962">
    <property type="entry name" value="Glyco_hydro_3_N_sf"/>
</dbReference>
<dbReference type="STRING" id="1121335.Cst_c03130"/>
<dbReference type="eggNOG" id="COG1472">
    <property type="taxonomic scope" value="Bacteria"/>
</dbReference>
<dbReference type="Gene3D" id="3.40.50.1700">
    <property type="entry name" value="Glycoside hydrolase family 3 C-terminal domain"/>
    <property type="match status" value="1"/>
</dbReference>
<keyword evidence="8" id="KW-1185">Reference proteome</keyword>
<name>L7VKQ9_THES1</name>
<feature type="domain" description="Fibronectin type III-like" evidence="6">
    <location>
        <begin position="622"/>
        <end position="692"/>
    </location>
</feature>
<dbReference type="EC" id="3.2.1.21" evidence="7"/>
<feature type="region of interest" description="Disordered" evidence="5">
    <location>
        <begin position="80"/>
        <end position="99"/>
    </location>
</feature>
<sequence>MVIPIVARVSEKVIIYYAGTVYENLNDKGITGVIKMQRDIKKIISQMTLEEKASLCSGLDAWNLKSVERLGIPSIMVSDGPHGLRKETTDPTDPGKKTTVPATCFPTAVGLASSWNRELVEKVGAALGEECQAEGIAVLLGPGTNIKRSPLCGRNFEYFSEDPYLSSEMAASHIKGVQSRGVGTSLKHFAANNQEHRRMSVDAVIDERTLREIYLASFEGAVKKAKPWTIMCSYNRVNGEYASENKFLLTDVLRNEWGFEGIVVSDWGAVNERVKGLEAGLDLEMPSSFGIGDQKIVEAVKKGELPEEVLDRTVERILNLIFKAVDNRKENAGYDREAHHKLAREAARECMVLLKNEDKILPLRKQGTIAVIGEFAKRPRYQGGGSSHVNPTIMDSPYEEIKKSAGNNADVIYAQGYFIEKDEPDEKLLEEAKQAALKADVAVIFAGLPEHYECEGYDRQHMRMPESHCTLIEEVAKVQPNVVVVLCNGSPVEMPWIDKVKGLLEAYLGGQAMGGAIADLLFGDANPSGKLAETFPKQLSDNPSYLNFPGEGDRVEYREGIFVGYRYYDKKNMEPLFPFGYGLSYTTFEYGDLKISRKEISDNETVTVSVKVKNTGDMAGKEIVQLYVRDIESSVIRPEKELKGFEKVELKPGEEKTVVFELDKRAFAYYNTGIRDWHVETGEFEILIGRSSRDIVLKDKIFVKSTVTIKKPVDRNTLVGDLLSDRVLEPVFREFIINEIKNRYLLDLLENEDKSLLSVWMRYTPLRSLANSTGGELNEEKLNRLIDTLNANIK</sequence>
<dbReference type="Gene3D" id="3.20.20.300">
    <property type="entry name" value="Glycoside hydrolase, family 3, N-terminal domain"/>
    <property type="match status" value="1"/>
</dbReference>
<dbReference type="GO" id="GO:0008422">
    <property type="term" value="F:beta-glucosidase activity"/>
    <property type="evidence" value="ECO:0007669"/>
    <property type="project" value="UniProtKB-EC"/>
</dbReference>